<gene>
    <name evidence="1" type="ORF">PXEA_LOCUS906</name>
</gene>
<name>A0A3S4ZUG4_9PLAT</name>
<organism evidence="1 2">
    <name type="scientific">Protopolystoma xenopodis</name>
    <dbReference type="NCBI Taxonomy" id="117903"/>
    <lineage>
        <taxon>Eukaryota</taxon>
        <taxon>Metazoa</taxon>
        <taxon>Spiralia</taxon>
        <taxon>Lophotrochozoa</taxon>
        <taxon>Platyhelminthes</taxon>
        <taxon>Monogenea</taxon>
        <taxon>Polyopisthocotylea</taxon>
        <taxon>Polystomatidea</taxon>
        <taxon>Polystomatidae</taxon>
        <taxon>Protopolystoma</taxon>
    </lineage>
</organism>
<comment type="caution">
    <text evidence="1">The sequence shown here is derived from an EMBL/GenBank/DDBJ whole genome shotgun (WGS) entry which is preliminary data.</text>
</comment>
<accession>A0A3S4ZUG4</accession>
<dbReference type="Proteomes" id="UP000784294">
    <property type="component" value="Unassembled WGS sequence"/>
</dbReference>
<evidence type="ECO:0000313" key="2">
    <source>
        <dbReference type="Proteomes" id="UP000784294"/>
    </source>
</evidence>
<dbReference type="AlphaFoldDB" id="A0A3S4ZUG4"/>
<evidence type="ECO:0000313" key="1">
    <source>
        <dbReference type="EMBL" id="VEL07466.1"/>
    </source>
</evidence>
<reference evidence="1" key="1">
    <citation type="submission" date="2018-11" db="EMBL/GenBank/DDBJ databases">
        <authorList>
            <consortium name="Pathogen Informatics"/>
        </authorList>
    </citation>
    <scope>NUCLEOTIDE SEQUENCE</scope>
</reference>
<proteinExistence type="predicted"/>
<keyword evidence="2" id="KW-1185">Reference proteome</keyword>
<sequence>MFQQYPKRKSNHDSAASDLYTLPRAPLGHRADVDPHYILAIMPNFSDGFDYPSPYFRDSRATKVVFFS</sequence>
<dbReference type="EMBL" id="CAAALY010001799">
    <property type="protein sequence ID" value="VEL07466.1"/>
    <property type="molecule type" value="Genomic_DNA"/>
</dbReference>
<protein>
    <submittedName>
        <fullName evidence="1">Uncharacterized protein</fullName>
    </submittedName>
</protein>